<feature type="domain" description="Type VI secretion system component TssM1 N-terminal" evidence="4">
    <location>
        <begin position="199"/>
        <end position="452"/>
    </location>
</feature>
<keyword evidence="1" id="KW-1133">Transmembrane helix</keyword>
<evidence type="ECO:0000313" key="6">
    <source>
        <dbReference type="EMBL" id="ALZ86698.1"/>
    </source>
</evidence>
<feature type="domain" description="Type VI secretion system IcmF C-terminal" evidence="2">
    <location>
        <begin position="1023"/>
        <end position="1127"/>
    </location>
</feature>
<dbReference type="InterPro" id="IPR017731">
    <property type="entry name" value="TssM1-like"/>
</dbReference>
<evidence type="ECO:0000259" key="3">
    <source>
        <dbReference type="Pfam" id="PF06761"/>
    </source>
</evidence>
<dbReference type="InterPro" id="IPR010623">
    <property type="entry name" value="IcmF_C"/>
</dbReference>
<feature type="domain" description="Type VI secretion system component TssM1 helical" evidence="5">
    <location>
        <begin position="915"/>
        <end position="1014"/>
    </location>
</feature>
<feature type="transmembrane region" description="Helical" evidence="1">
    <location>
        <begin position="52"/>
        <end position="72"/>
    </location>
</feature>
<dbReference type="InterPro" id="IPR027417">
    <property type="entry name" value="P-loop_NTPase"/>
</dbReference>
<dbReference type="Pfam" id="PF21070">
    <property type="entry name" value="IcmF_helical"/>
    <property type="match status" value="1"/>
</dbReference>
<dbReference type="InterPro" id="IPR048677">
    <property type="entry name" value="TssM1_hel"/>
</dbReference>
<dbReference type="OrthoDB" id="9758229at2"/>
<dbReference type="Proteomes" id="UP000064137">
    <property type="component" value="Chromosome"/>
</dbReference>
<sequence length="1147" mass="128477">MKGFISALGRVLRRPWIWTLLAVLGLGSLVWTLGPLLAFAGHSPWASITHRLATLCGLFLAWGLAMVLLQSWQQRQRRQRLASEEGQHDQERAERIDGEAHELQTRARAAYRTLHGAGLYRGRSPRWRRELPHYLLLGPEGAGKTSLLDFSGLEFPLNTERSRLTRDISGTRHCDWYFAEQGVLLDTAGRYLTQGDAPVDGSAWQTLLRLLRRQRRSRPLNGILVTLAVEQLAGGNEVALETLARQVRARLHEVARELKVEVPVYLVLTQADRLPGFEAFFEGLSREESEQVLGTTFREAQDGTDPGVLRQEFEELLRRLNSQVIPRIHQERDGQRRGQILDFPHQLSRLADGLTLFVELAFSGNRYQRAAQFRGFYLTSTPALTHSLDAQTQGIGDQLGLPSTLLPRYRSGQPRFIRQLFNRVIFPEASLAGLDQRELRRLSWGQRGLYAAALAILALGAALWTTSFGSNHERLERLRELAQHGVQARSQLKAGADARAVLPILDNAYTGTQVFPAAGATSLGEHTGLYQGDAVRPTTEAAYHQALETYLLPRLKAQLEERIRGSLGDRERLIGYLRAYLMLQLPERRDARALRDWAAADWSQRYRGDALTQNSLDTHLARLLEQGFGTYPVDAQLVSQARQVLRSESLAAVVYRVLRDQASSLPVYRLSQHLGPQALTFEGADYPIPGFYTRQGYAQTFSTQGLAVIRDLAADNWVLGDGDGITGMDLRHLQVELEQLYFRDYANQWSEALARVTLQPVGDANQGALLLAGLTSANSPLLQLLVEVRNNTRLAAPAQEAAAQGEALPDAARRSLQNRFENLNRLLDDQGAPVADLAPAMAALNDLQQQLAGLAHASVPDQVAFELAKTRMTGNRDALNSVRAASSRLPTPVNDWLGLLVDDSWHLILAGAYDYINARYQSELLASYRNGLDKRYPFKADSESDVSLADFREFFKAQGTADTFFDTYLKPFVTRSESDAYRPRSIDGHSLPLSRDFLAQMGRTQQIRRGFFAENPAEPGIVFKLEPYSLDPNLTRADLNIGKERLEYRHGPIVATTFRWPQNDALRTTLVLEELGGRRVGLEQDGSAWSLFRLLDRMKLQQHSARDVLLVQADLDGRHAGYLLSSQRSPNPFDLATLRGFRLPERL</sequence>
<dbReference type="EMBL" id="CP013987">
    <property type="protein sequence ID" value="ALZ86698.1"/>
    <property type="molecule type" value="Genomic_DNA"/>
</dbReference>
<dbReference type="KEGG" id="por:APT59_21690"/>
<dbReference type="RefSeq" id="WP_059316736.1">
    <property type="nucleotide sequence ID" value="NZ_CP013987.1"/>
</dbReference>
<keyword evidence="1" id="KW-0472">Membrane</keyword>
<evidence type="ECO:0000256" key="1">
    <source>
        <dbReference type="SAM" id="Phobius"/>
    </source>
</evidence>
<dbReference type="PANTHER" id="PTHR36153">
    <property type="entry name" value="INNER MEMBRANE PROTEIN-RELATED"/>
    <property type="match status" value="1"/>
</dbReference>
<dbReference type="Pfam" id="PF14331">
    <property type="entry name" value="IcmF-related_N"/>
    <property type="match status" value="1"/>
</dbReference>
<evidence type="ECO:0000259" key="4">
    <source>
        <dbReference type="Pfam" id="PF14331"/>
    </source>
</evidence>
<evidence type="ECO:0000259" key="5">
    <source>
        <dbReference type="Pfam" id="PF21070"/>
    </source>
</evidence>
<dbReference type="PANTHER" id="PTHR36153:SF1">
    <property type="entry name" value="TYPE VI SECRETION SYSTEM COMPONENT TSSM1"/>
    <property type="match status" value="1"/>
</dbReference>
<feature type="transmembrane region" description="Helical" evidence="1">
    <location>
        <begin position="16"/>
        <end position="40"/>
    </location>
</feature>
<feature type="domain" description="IcmF-related" evidence="3">
    <location>
        <begin position="502"/>
        <end position="793"/>
    </location>
</feature>
<dbReference type="Pfam" id="PF06761">
    <property type="entry name" value="IcmF-related"/>
    <property type="match status" value="1"/>
</dbReference>
<dbReference type="Pfam" id="PF06744">
    <property type="entry name" value="IcmF_C"/>
    <property type="match status" value="1"/>
</dbReference>
<evidence type="ECO:0000313" key="7">
    <source>
        <dbReference type="Proteomes" id="UP000064137"/>
    </source>
</evidence>
<evidence type="ECO:0000259" key="2">
    <source>
        <dbReference type="Pfam" id="PF06744"/>
    </source>
</evidence>
<name>A0A0U4HLU5_9PSED</name>
<dbReference type="CDD" id="cd00882">
    <property type="entry name" value="Ras_like_GTPase"/>
    <property type="match status" value="1"/>
</dbReference>
<accession>A0A0U4HLU5</accession>
<organism evidence="6 7">
    <name type="scientific">Pseudomonas oryzihabitans</name>
    <dbReference type="NCBI Taxonomy" id="47885"/>
    <lineage>
        <taxon>Bacteria</taxon>
        <taxon>Pseudomonadati</taxon>
        <taxon>Pseudomonadota</taxon>
        <taxon>Gammaproteobacteria</taxon>
        <taxon>Pseudomonadales</taxon>
        <taxon>Pseudomonadaceae</taxon>
        <taxon>Pseudomonas</taxon>
    </lineage>
</organism>
<dbReference type="InterPro" id="IPR053156">
    <property type="entry name" value="T6SS_TssM-like"/>
</dbReference>
<proteinExistence type="predicted"/>
<reference evidence="6 7" key="1">
    <citation type="submission" date="2016-01" db="EMBL/GenBank/DDBJ databases">
        <title>Annotation of Pseudomonas oryzihabitans USDA-ARS-USMARC-56511.</title>
        <authorList>
            <person name="Harhay G.P."/>
            <person name="Harhay D.M."/>
            <person name="Smith T.P.L."/>
            <person name="Bono J.L."/>
            <person name="Heaton M.P."/>
            <person name="Clawson M.L."/>
            <person name="Chitko-Mckown C.G."/>
            <person name="Capik S.F."/>
            <person name="DeDonder K.D."/>
            <person name="Apley M.D."/>
            <person name="Lubbers B.V."/>
            <person name="White B.J."/>
            <person name="Larson R.L."/>
        </authorList>
    </citation>
    <scope>NUCLEOTIDE SEQUENCE [LARGE SCALE GENOMIC DNA]</scope>
    <source>
        <strain evidence="6 7">USDA-ARS-USMARC-56511</strain>
    </source>
</reference>
<keyword evidence="1" id="KW-0812">Transmembrane</keyword>
<dbReference type="SUPFAM" id="SSF52540">
    <property type="entry name" value="P-loop containing nucleoside triphosphate hydrolases"/>
    <property type="match status" value="1"/>
</dbReference>
<dbReference type="InterPro" id="IPR009612">
    <property type="entry name" value="IcmF-rel"/>
</dbReference>
<feature type="transmembrane region" description="Helical" evidence="1">
    <location>
        <begin position="449"/>
        <end position="469"/>
    </location>
</feature>
<protein>
    <submittedName>
        <fullName evidence="6">Type VI secretion protein VasK</fullName>
    </submittedName>
</protein>
<gene>
    <name evidence="6" type="ORF">APT59_21690</name>
</gene>
<dbReference type="InterPro" id="IPR025743">
    <property type="entry name" value="TssM1_N"/>
</dbReference>
<dbReference type="AlphaFoldDB" id="A0A0U4HLU5"/>
<dbReference type="NCBIfam" id="TIGR03348">
    <property type="entry name" value="VI_IcmF"/>
    <property type="match status" value="1"/>
</dbReference>